<dbReference type="EMBL" id="ML738327">
    <property type="protein sequence ID" value="KAE8313212.1"/>
    <property type="molecule type" value="Genomic_DNA"/>
</dbReference>
<evidence type="ECO:0000313" key="1">
    <source>
        <dbReference type="EMBL" id="KAE8313212.1"/>
    </source>
</evidence>
<gene>
    <name evidence="1" type="ORF">BDV41DRAFT_537162</name>
</gene>
<evidence type="ECO:0000313" key="2">
    <source>
        <dbReference type="Proteomes" id="UP000325433"/>
    </source>
</evidence>
<dbReference type="SUPFAM" id="SSF54909">
    <property type="entry name" value="Dimeric alpha+beta barrel"/>
    <property type="match status" value="1"/>
</dbReference>
<dbReference type="Proteomes" id="UP000325433">
    <property type="component" value="Unassembled WGS sequence"/>
</dbReference>
<dbReference type="InterPro" id="IPR011008">
    <property type="entry name" value="Dimeric_a/b-barrel"/>
</dbReference>
<dbReference type="AlphaFoldDB" id="A0A5N6VY10"/>
<protein>
    <recommendedName>
        <fullName evidence="3">ABM domain-containing protein</fullName>
    </recommendedName>
</protein>
<organism evidence="1 2">
    <name type="scientific">Aspergillus transmontanensis</name>
    <dbReference type="NCBI Taxonomy" id="1034304"/>
    <lineage>
        <taxon>Eukaryota</taxon>
        <taxon>Fungi</taxon>
        <taxon>Dikarya</taxon>
        <taxon>Ascomycota</taxon>
        <taxon>Pezizomycotina</taxon>
        <taxon>Eurotiomycetes</taxon>
        <taxon>Eurotiomycetidae</taxon>
        <taxon>Eurotiales</taxon>
        <taxon>Aspergillaceae</taxon>
        <taxon>Aspergillus</taxon>
        <taxon>Aspergillus subgen. Circumdati</taxon>
    </lineage>
</organism>
<keyword evidence="2" id="KW-1185">Reference proteome</keyword>
<sequence>MSTNNISSTTMAVTELIFPQIKTDPDSLREIEQDWPIISKRLTHPNPGLLNAYRGFLLTENGVDVRNAHREFLLFEWVKAEDFQAFIKSDQFGNFAASIKHLVNGPPMLQLFETNISPREVASASVVEIIRLSISNPENAETSTQTWERISRFLSGKKTSVTYGTSSNLENEVVAGIIGWHSPETRSQVIQETEYIEAFNSLQSLGDVNQITVDVAAMELPSL</sequence>
<evidence type="ECO:0008006" key="3">
    <source>
        <dbReference type="Google" id="ProtNLM"/>
    </source>
</evidence>
<reference evidence="2" key="1">
    <citation type="submission" date="2019-04" db="EMBL/GenBank/DDBJ databases">
        <title>Friends and foes A comparative genomics studyof 23 Aspergillus species from section Flavi.</title>
        <authorList>
            <consortium name="DOE Joint Genome Institute"/>
            <person name="Kjaerbolling I."/>
            <person name="Vesth T."/>
            <person name="Frisvad J.C."/>
            <person name="Nybo J.L."/>
            <person name="Theobald S."/>
            <person name="Kildgaard S."/>
            <person name="Isbrandt T."/>
            <person name="Kuo A."/>
            <person name="Sato A."/>
            <person name="Lyhne E.K."/>
            <person name="Kogle M.E."/>
            <person name="Wiebenga A."/>
            <person name="Kun R.S."/>
            <person name="Lubbers R.J."/>
            <person name="Makela M.R."/>
            <person name="Barry K."/>
            <person name="Chovatia M."/>
            <person name="Clum A."/>
            <person name="Daum C."/>
            <person name="Haridas S."/>
            <person name="He G."/>
            <person name="LaButti K."/>
            <person name="Lipzen A."/>
            <person name="Mondo S."/>
            <person name="Riley R."/>
            <person name="Salamov A."/>
            <person name="Simmons B.A."/>
            <person name="Magnuson J.K."/>
            <person name="Henrissat B."/>
            <person name="Mortensen U.H."/>
            <person name="Larsen T.O."/>
            <person name="Devries R.P."/>
            <person name="Grigoriev I.V."/>
            <person name="Machida M."/>
            <person name="Baker S.E."/>
            <person name="Andersen M.R."/>
        </authorList>
    </citation>
    <scope>NUCLEOTIDE SEQUENCE [LARGE SCALE GENOMIC DNA]</scope>
    <source>
        <strain evidence="2">CBS 130015</strain>
    </source>
</reference>
<dbReference type="Gene3D" id="3.30.70.100">
    <property type="match status" value="1"/>
</dbReference>
<accession>A0A5N6VY10</accession>
<proteinExistence type="predicted"/>
<name>A0A5N6VY10_9EURO</name>